<feature type="compositionally biased region" description="Basic and acidic residues" evidence="6">
    <location>
        <begin position="291"/>
        <end position="301"/>
    </location>
</feature>
<reference evidence="9" key="2">
    <citation type="submission" date="2025-08" db="UniProtKB">
        <authorList>
            <consortium name="Ensembl"/>
        </authorList>
    </citation>
    <scope>IDENTIFICATION</scope>
</reference>
<feature type="transmembrane region" description="Helical" evidence="7">
    <location>
        <begin position="47"/>
        <end position="67"/>
    </location>
</feature>
<keyword evidence="4 7" id="KW-0472">Membrane</keyword>
<dbReference type="Proteomes" id="UP000018468">
    <property type="component" value="Linkage group LG13"/>
</dbReference>
<evidence type="ECO:0000256" key="4">
    <source>
        <dbReference type="ARBA" id="ARBA00023136"/>
    </source>
</evidence>
<evidence type="ECO:0000256" key="7">
    <source>
        <dbReference type="SAM" id="Phobius"/>
    </source>
</evidence>
<dbReference type="GO" id="GO:0016020">
    <property type="term" value="C:membrane"/>
    <property type="evidence" value="ECO:0007669"/>
    <property type="project" value="UniProtKB-SubCell"/>
</dbReference>
<dbReference type="PANTHER" id="PTHR21419:SF7">
    <property type="entry name" value="PROTEIN FAM234A"/>
    <property type="match status" value="1"/>
</dbReference>
<keyword evidence="10" id="KW-1185">Reference proteome</keyword>
<evidence type="ECO:0000313" key="10">
    <source>
        <dbReference type="Proteomes" id="UP000018468"/>
    </source>
</evidence>
<name>W5MMJ1_LEPOC</name>
<comment type="subcellular location">
    <subcellularLocation>
        <location evidence="1">Membrane</location>
        <topology evidence="1">Single-pass membrane protein</topology>
    </subcellularLocation>
</comment>
<reference evidence="10" key="1">
    <citation type="submission" date="2011-12" db="EMBL/GenBank/DDBJ databases">
        <title>The Draft Genome of Lepisosteus oculatus.</title>
        <authorList>
            <consortium name="The Broad Institute Genome Assembly &amp; Analysis Group"/>
            <consortium name="Computational R&amp;D Group"/>
            <consortium name="and Sequencing Platform"/>
            <person name="Di Palma F."/>
            <person name="Alfoldi J."/>
            <person name="Johnson J."/>
            <person name="Berlin A."/>
            <person name="Gnerre S."/>
            <person name="Jaffe D."/>
            <person name="MacCallum I."/>
            <person name="Young S."/>
            <person name="Walker B.J."/>
            <person name="Lander E.S."/>
            <person name="Lindblad-Toh K."/>
        </authorList>
    </citation>
    <scope>NUCLEOTIDE SEQUENCE [LARGE SCALE GENOMIC DNA]</scope>
</reference>
<dbReference type="AlphaFoldDB" id="W5MMJ1"/>
<accession>W5MMJ1</accession>
<evidence type="ECO:0000256" key="1">
    <source>
        <dbReference type="ARBA" id="ARBA00004167"/>
    </source>
</evidence>
<evidence type="ECO:0000256" key="6">
    <source>
        <dbReference type="SAM" id="MobiDB-lite"/>
    </source>
</evidence>
<protein>
    <submittedName>
        <fullName evidence="9">Family with sequence similarity 234 member A</fullName>
    </submittedName>
</protein>
<feature type="region of interest" description="Disordered" evidence="6">
    <location>
        <begin position="1"/>
        <end position="32"/>
    </location>
</feature>
<dbReference type="InterPro" id="IPR055409">
    <property type="entry name" value="Beta-prop_FAM234A_B"/>
</dbReference>
<evidence type="ECO:0000256" key="3">
    <source>
        <dbReference type="ARBA" id="ARBA00022989"/>
    </source>
</evidence>
<sequence length="549" mass="58820">MSDSASSVAEAQPLKAEEREGPPAPQKKQGGCRAGSGLSRLSHWRTAAFFLSLFLCLAIVFAFSFIIPCPVRAVSLRTWNRTFADAGAYNFLAIMDVNRDKVMDVVFAYKDSTGSLNTTCSDKNLSSPCVVLAAASGTNGSPLWERPLEAELRWAQCGVEGLGGLDTAGCLVSHSSFLTAVDQHRGQVLWTVPGPPGLDLQLPVLTAPDLDGDAVQDVVLIGVTQNMTKAIILSGKTGSGMGAEVVLEQEAVSGHLLHTTERGAPYVLLQTGSGVQGYALRTIAAQAEEGSETRLKTDSQWEAKAGPGGRVPVDRSSSVRYLTKAAQRSGVPHLLVVTAEHTRMIHGQSLETQWTVNASGVLSEPSFGYFSRDSRDETPDVVIEADVGHGMKKVLILDGSSGAVLWEETMVHRAGSPRPASVNTLSYNSVFVFWGAAARGNGTSASPKERFMYMLHPSQPDALLEKSSTPDPIAAFKAALFEKGRHACLVLLTGPEGQGAAGEVTLAKRKLKDDVPESRVLWLRGGGGPSRDQEVRDFFNNLRFKRSTW</sequence>
<dbReference type="InParanoid" id="W5MMJ1"/>
<dbReference type="InterPro" id="IPR045232">
    <property type="entry name" value="FAM234"/>
</dbReference>
<dbReference type="EMBL" id="AHAT01013670">
    <property type="status" value="NOT_ANNOTATED_CDS"/>
    <property type="molecule type" value="Genomic_DNA"/>
</dbReference>
<evidence type="ECO:0000313" key="9">
    <source>
        <dbReference type="Ensembl" id="ENSLOCP00000009600.1"/>
    </source>
</evidence>
<feature type="domain" description="FAM234A/B beta-propeller" evidence="8">
    <location>
        <begin position="79"/>
        <end position="545"/>
    </location>
</feature>
<dbReference type="Bgee" id="ENSLOCG00000007887">
    <property type="expression patterns" value="Expressed in muscle tissue and 13 other cell types or tissues"/>
</dbReference>
<reference evidence="9" key="3">
    <citation type="submission" date="2025-09" db="UniProtKB">
        <authorList>
            <consortium name="Ensembl"/>
        </authorList>
    </citation>
    <scope>IDENTIFICATION</scope>
</reference>
<dbReference type="Ensembl" id="ENSLOCT00000009611.1">
    <property type="protein sequence ID" value="ENSLOCP00000009600.1"/>
    <property type="gene ID" value="ENSLOCG00000007887.1"/>
</dbReference>
<evidence type="ECO:0000259" key="8">
    <source>
        <dbReference type="Pfam" id="PF23727"/>
    </source>
</evidence>
<feature type="region of interest" description="Disordered" evidence="6">
    <location>
        <begin position="290"/>
        <end position="316"/>
    </location>
</feature>
<comment type="similarity">
    <text evidence="5">Belongs to the FAM234 family.</text>
</comment>
<dbReference type="eggNOG" id="ENOG502R0CE">
    <property type="taxonomic scope" value="Eukaryota"/>
</dbReference>
<dbReference type="InterPro" id="IPR011047">
    <property type="entry name" value="Quinoprotein_ADH-like_sf"/>
</dbReference>
<keyword evidence="3 7" id="KW-1133">Transmembrane helix</keyword>
<dbReference type="HOGENOM" id="CLU_036490_0_0_1"/>
<keyword evidence="2 7" id="KW-0812">Transmembrane</keyword>
<organism evidence="9 10">
    <name type="scientific">Lepisosteus oculatus</name>
    <name type="common">Spotted gar</name>
    <dbReference type="NCBI Taxonomy" id="7918"/>
    <lineage>
        <taxon>Eukaryota</taxon>
        <taxon>Metazoa</taxon>
        <taxon>Chordata</taxon>
        <taxon>Craniata</taxon>
        <taxon>Vertebrata</taxon>
        <taxon>Euteleostomi</taxon>
        <taxon>Actinopterygii</taxon>
        <taxon>Neopterygii</taxon>
        <taxon>Holostei</taxon>
        <taxon>Semionotiformes</taxon>
        <taxon>Lepisosteidae</taxon>
        <taxon>Lepisosteus</taxon>
    </lineage>
</organism>
<dbReference type="PANTHER" id="PTHR21419">
    <property type="match status" value="1"/>
</dbReference>
<evidence type="ECO:0000256" key="2">
    <source>
        <dbReference type="ARBA" id="ARBA00022692"/>
    </source>
</evidence>
<dbReference type="SUPFAM" id="SSF50998">
    <property type="entry name" value="Quinoprotein alcohol dehydrogenase-like"/>
    <property type="match status" value="1"/>
</dbReference>
<dbReference type="Pfam" id="PF23727">
    <property type="entry name" value="Beta-prop_FAM234A_B"/>
    <property type="match status" value="1"/>
</dbReference>
<dbReference type="EMBL" id="AHAT01013671">
    <property type="status" value="NOT_ANNOTATED_CDS"/>
    <property type="molecule type" value="Genomic_DNA"/>
</dbReference>
<dbReference type="GeneTree" id="ENSGT00530000063694"/>
<proteinExistence type="inferred from homology"/>
<evidence type="ECO:0000256" key="5">
    <source>
        <dbReference type="ARBA" id="ARBA00025791"/>
    </source>
</evidence>